<dbReference type="Proteomes" id="UP001479520">
    <property type="component" value="Chromosome"/>
</dbReference>
<evidence type="ECO:0000256" key="2">
    <source>
        <dbReference type="SAM" id="SignalP"/>
    </source>
</evidence>
<feature type="region of interest" description="Disordered" evidence="1">
    <location>
        <begin position="28"/>
        <end position="82"/>
    </location>
</feature>
<gene>
    <name evidence="3" type="ORF">AADV58_03500</name>
</gene>
<feature type="chain" id="PRO_5046096097" evidence="2">
    <location>
        <begin position="24"/>
        <end position="82"/>
    </location>
</feature>
<evidence type="ECO:0000256" key="1">
    <source>
        <dbReference type="SAM" id="MobiDB-lite"/>
    </source>
</evidence>
<feature type="compositionally biased region" description="Basic and acidic residues" evidence="1">
    <location>
        <begin position="61"/>
        <end position="71"/>
    </location>
</feature>
<reference evidence="3 4" key="1">
    <citation type="submission" date="2024-04" db="EMBL/GenBank/DDBJ databases">
        <title>Dissimilatory iodate-reducing microorganisms contribute to the enrichment of iodine in groundwater.</title>
        <authorList>
            <person name="Jiang Z."/>
        </authorList>
    </citation>
    <scope>NUCLEOTIDE SEQUENCE [LARGE SCALE GENOMIC DNA]</scope>
    <source>
        <strain evidence="3 4">NCP973</strain>
    </source>
</reference>
<dbReference type="EMBL" id="CP151406">
    <property type="protein sequence ID" value="WZJ22229.1"/>
    <property type="molecule type" value="Genomic_DNA"/>
</dbReference>
<protein>
    <submittedName>
        <fullName evidence="3">Uncharacterized protein</fullName>
    </submittedName>
</protein>
<name>A0ABZ2XLB1_9RHOO</name>
<dbReference type="RefSeq" id="WP_027458824.1">
    <property type="nucleotide sequence ID" value="NZ_CAJHOB010000004.1"/>
</dbReference>
<evidence type="ECO:0000313" key="3">
    <source>
        <dbReference type="EMBL" id="WZJ22229.1"/>
    </source>
</evidence>
<keyword evidence="2" id="KW-0732">Signal</keyword>
<organism evidence="3 4">
    <name type="scientific">Azonexus hydrophilus</name>
    <dbReference type="NCBI Taxonomy" id="418702"/>
    <lineage>
        <taxon>Bacteria</taxon>
        <taxon>Pseudomonadati</taxon>
        <taxon>Pseudomonadota</taxon>
        <taxon>Betaproteobacteria</taxon>
        <taxon>Rhodocyclales</taxon>
        <taxon>Azonexaceae</taxon>
        <taxon>Azonexus</taxon>
    </lineage>
</organism>
<feature type="signal peptide" evidence="2">
    <location>
        <begin position="1"/>
        <end position="23"/>
    </location>
</feature>
<feature type="compositionally biased region" description="Basic residues" evidence="1">
    <location>
        <begin position="72"/>
        <end position="82"/>
    </location>
</feature>
<accession>A0ABZ2XLB1</accession>
<sequence>MKVSSLIAAVLFAGTTMTGVVFADEKAAAPKAAEGQADKAASKPHSHVQEKTGMPQSMPDAKADKPNAAKDKSKHFHPRDGK</sequence>
<evidence type="ECO:0000313" key="4">
    <source>
        <dbReference type="Proteomes" id="UP001479520"/>
    </source>
</evidence>
<keyword evidence="4" id="KW-1185">Reference proteome</keyword>
<proteinExistence type="predicted"/>